<dbReference type="InterPro" id="IPR050147">
    <property type="entry name" value="Ser/Thr_Dehydratase"/>
</dbReference>
<dbReference type="Proteomes" id="UP000246018">
    <property type="component" value="Unassembled WGS sequence"/>
</dbReference>
<dbReference type="SUPFAM" id="SSF53686">
    <property type="entry name" value="Tryptophan synthase beta subunit-like PLP-dependent enzymes"/>
    <property type="match status" value="1"/>
</dbReference>
<feature type="domain" description="Tryptophan synthase beta chain-like PALP" evidence="7">
    <location>
        <begin position="103"/>
        <end position="404"/>
    </location>
</feature>
<comment type="similarity">
    <text evidence="2">Belongs to the threonine synthase family.</text>
</comment>
<name>A0A2T8FFV5_9ACTN</name>
<dbReference type="GO" id="GO:0009088">
    <property type="term" value="P:threonine biosynthetic process"/>
    <property type="evidence" value="ECO:0007669"/>
    <property type="project" value="UniProtKB-UniRule"/>
</dbReference>
<dbReference type="Pfam" id="PF00291">
    <property type="entry name" value="PALP"/>
    <property type="match status" value="1"/>
</dbReference>
<dbReference type="InterPro" id="IPR036052">
    <property type="entry name" value="TrpB-like_PALP_sf"/>
</dbReference>
<evidence type="ECO:0000256" key="5">
    <source>
        <dbReference type="NCBIfam" id="TIGR00260"/>
    </source>
</evidence>
<dbReference type="EC" id="4.2.3.1" evidence="5"/>
<keyword evidence="4" id="KW-0456">Lyase</keyword>
<dbReference type="OrthoDB" id="9778118at2"/>
<organism evidence="8 9">
    <name type="scientific">Nocardioides gansuensis</name>
    <dbReference type="NCBI Taxonomy" id="2138300"/>
    <lineage>
        <taxon>Bacteria</taxon>
        <taxon>Bacillati</taxon>
        <taxon>Actinomycetota</taxon>
        <taxon>Actinomycetes</taxon>
        <taxon>Propionibacteriales</taxon>
        <taxon>Nocardioidaceae</taxon>
        <taxon>Nocardioides</taxon>
    </lineage>
</organism>
<evidence type="ECO:0000256" key="1">
    <source>
        <dbReference type="ARBA" id="ARBA00001933"/>
    </source>
</evidence>
<dbReference type="NCBIfam" id="TIGR00260">
    <property type="entry name" value="thrC"/>
    <property type="match status" value="1"/>
</dbReference>
<keyword evidence="9" id="KW-1185">Reference proteome</keyword>
<reference evidence="8" key="1">
    <citation type="submission" date="2018-04" db="EMBL/GenBank/DDBJ databases">
        <title>Genome of Nocardioides gansuensis WSJ-1.</title>
        <authorList>
            <person name="Wu S."/>
            <person name="Wang G."/>
        </authorList>
    </citation>
    <scope>NUCLEOTIDE SEQUENCE [LARGE SCALE GENOMIC DNA]</scope>
    <source>
        <strain evidence="8">WSJ-1</strain>
    </source>
</reference>
<evidence type="ECO:0000256" key="6">
    <source>
        <dbReference type="PIRSR" id="PIRSR604450-51"/>
    </source>
</evidence>
<dbReference type="GO" id="GO:0004795">
    <property type="term" value="F:threonine synthase activity"/>
    <property type="evidence" value="ECO:0007669"/>
    <property type="project" value="UniProtKB-UniRule"/>
</dbReference>
<gene>
    <name evidence="8" type="ORF">DDE18_03095</name>
</gene>
<dbReference type="GO" id="GO:0006565">
    <property type="term" value="P:L-serine catabolic process"/>
    <property type="evidence" value="ECO:0007669"/>
    <property type="project" value="TreeGrafter"/>
</dbReference>
<evidence type="ECO:0000256" key="4">
    <source>
        <dbReference type="ARBA" id="ARBA00023239"/>
    </source>
</evidence>
<comment type="caution">
    <text evidence="8">The sequence shown here is derived from an EMBL/GenBank/DDBJ whole genome shotgun (WGS) entry which is preliminary data.</text>
</comment>
<evidence type="ECO:0000313" key="8">
    <source>
        <dbReference type="EMBL" id="PVG84601.1"/>
    </source>
</evidence>
<evidence type="ECO:0000256" key="2">
    <source>
        <dbReference type="ARBA" id="ARBA00005517"/>
    </source>
</evidence>
<evidence type="ECO:0000313" key="9">
    <source>
        <dbReference type="Proteomes" id="UP000246018"/>
    </source>
</evidence>
<keyword evidence="3 6" id="KW-0663">Pyridoxal phosphate</keyword>
<dbReference type="Gene3D" id="3.40.50.1100">
    <property type="match status" value="2"/>
</dbReference>
<dbReference type="GO" id="GO:0009097">
    <property type="term" value="P:isoleucine biosynthetic process"/>
    <property type="evidence" value="ECO:0007669"/>
    <property type="project" value="TreeGrafter"/>
</dbReference>
<comment type="cofactor">
    <cofactor evidence="1 6">
        <name>pyridoxal 5'-phosphate</name>
        <dbReference type="ChEBI" id="CHEBI:597326"/>
    </cofactor>
</comment>
<evidence type="ECO:0000259" key="7">
    <source>
        <dbReference type="Pfam" id="PF00291"/>
    </source>
</evidence>
<dbReference type="AlphaFoldDB" id="A0A2T8FFV5"/>
<dbReference type="GO" id="GO:0004794">
    <property type="term" value="F:threonine deaminase activity"/>
    <property type="evidence" value="ECO:0007669"/>
    <property type="project" value="TreeGrafter"/>
</dbReference>
<feature type="modified residue" description="N6-(pyridoxal phosphate)lysine" evidence="6">
    <location>
        <position position="137"/>
    </location>
</feature>
<dbReference type="PANTHER" id="PTHR48078:SF6">
    <property type="entry name" value="L-THREONINE DEHYDRATASE CATABOLIC TDCB"/>
    <property type="match status" value="1"/>
</dbReference>
<accession>A0A2T8FFV5</accession>
<dbReference type="PANTHER" id="PTHR48078">
    <property type="entry name" value="THREONINE DEHYDRATASE, MITOCHONDRIAL-RELATED"/>
    <property type="match status" value="1"/>
</dbReference>
<dbReference type="InterPro" id="IPR001926">
    <property type="entry name" value="TrpB-like_PALP"/>
</dbReference>
<dbReference type="GO" id="GO:0003941">
    <property type="term" value="F:L-serine ammonia-lyase activity"/>
    <property type="evidence" value="ECO:0007669"/>
    <property type="project" value="TreeGrafter"/>
</dbReference>
<dbReference type="GO" id="GO:0006567">
    <property type="term" value="P:L-threonine catabolic process"/>
    <property type="evidence" value="ECO:0007669"/>
    <property type="project" value="TreeGrafter"/>
</dbReference>
<dbReference type="CDD" id="cd01563">
    <property type="entry name" value="Thr-synth_1"/>
    <property type="match status" value="1"/>
</dbReference>
<sequence length="436" mass="46464">MRRRIPMSTVVAETTPQADQPARTTLREGAFGHARALACRECGHEVALGPHYACPECFGPLEVAYDFPAVTREEVEAGPANIWRYKALLPVPTDIEQSPNTEPGYTRLLKAHNLGRELGIANLWVKDDSTNPTNSFKDRVVACALSAARELHAKVFACPSTGNLANAVAAAGARAGIKTVVFIPSNLEKPKQVNSAVYTNNLVAVEGNYDDVNKLASEIAGEEEGWAFVNVNVRPFYAEGSKTLGYEIAEQLGWRLPDQIVIPVASGSQLTKVDKAFQELIKLGLVEDKPYKVFGAQATGCSPVSVAYKDGVDVIRPVKPDTIAKSLAIGNPADGIYVLDICRRTGGAVEDISDDEVRDGILLLARTEGIFTETAGGTTVGVLKKLVETGQLDPELETVVINTGMGLKTLDAVADHVGAAATIAPNYPAFVAAGIL</sequence>
<protein>
    <recommendedName>
        <fullName evidence="5">Threonine synthase</fullName>
        <ecNumber evidence="5">4.2.3.1</ecNumber>
    </recommendedName>
</protein>
<dbReference type="InterPro" id="IPR004450">
    <property type="entry name" value="Thr_synthase-like"/>
</dbReference>
<dbReference type="EMBL" id="QDGZ01000001">
    <property type="protein sequence ID" value="PVG84601.1"/>
    <property type="molecule type" value="Genomic_DNA"/>
</dbReference>
<proteinExistence type="inferred from homology"/>
<evidence type="ECO:0000256" key="3">
    <source>
        <dbReference type="ARBA" id="ARBA00022898"/>
    </source>
</evidence>